<dbReference type="Proteomes" id="UP001201980">
    <property type="component" value="Unassembled WGS sequence"/>
</dbReference>
<dbReference type="PANTHER" id="PTHR35339:SF2">
    <property type="entry name" value="DUF2264 DOMAIN-CONTAINING PROTEIN-RELATED"/>
    <property type="match status" value="1"/>
</dbReference>
<organism evidence="4 5">
    <name type="scientific">Zalerion maritima</name>
    <dbReference type="NCBI Taxonomy" id="339359"/>
    <lineage>
        <taxon>Eukaryota</taxon>
        <taxon>Fungi</taxon>
        <taxon>Dikarya</taxon>
        <taxon>Ascomycota</taxon>
        <taxon>Pezizomycotina</taxon>
        <taxon>Sordariomycetes</taxon>
        <taxon>Lulworthiomycetidae</taxon>
        <taxon>Lulworthiales</taxon>
        <taxon>Lulworthiaceae</taxon>
        <taxon>Zalerion</taxon>
    </lineage>
</organism>
<gene>
    <name evidence="4" type="ORF">MKZ38_008874</name>
</gene>
<accession>A0AAD5RV06</accession>
<dbReference type="EMBL" id="JAKWBI020000063">
    <property type="protein sequence ID" value="KAJ2904063.1"/>
    <property type="molecule type" value="Genomic_DNA"/>
</dbReference>
<proteinExistence type="predicted"/>
<dbReference type="Pfam" id="PF20938">
    <property type="entry name" value="DUF2264_C"/>
    <property type="match status" value="1"/>
</dbReference>
<comment type="caution">
    <text evidence="4">The sequence shown here is derived from an EMBL/GenBank/DDBJ whole genome shotgun (WGS) entry which is preliminary data.</text>
</comment>
<name>A0AAD5RV06_9PEZI</name>
<dbReference type="PANTHER" id="PTHR35339">
    <property type="entry name" value="LINALOOL DEHYDRATASE_ISOMERASE DOMAIN-CONTAINING PROTEIN"/>
    <property type="match status" value="1"/>
</dbReference>
<dbReference type="InterPro" id="IPR016624">
    <property type="entry name" value="UCP014753"/>
</dbReference>
<keyword evidence="5" id="KW-1185">Reference proteome</keyword>
<evidence type="ECO:0000259" key="2">
    <source>
        <dbReference type="Pfam" id="PF10022"/>
    </source>
</evidence>
<feature type="region of interest" description="Disordered" evidence="1">
    <location>
        <begin position="560"/>
        <end position="581"/>
    </location>
</feature>
<feature type="domain" description="DUF2264" evidence="2">
    <location>
        <begin position="14"/>
        <end position="394"/>
    </location>
</feature>
<evidence type="ECO:0000313" key="5">
    <source>
        <dbReference type="Proteomes" id="UP001201980"/>
    </source>
</evidence>
<dbReference type="Pfam" id="PF10022">
    <property type="entry name" value="DUF2264"/>
    <property type="match status" value="1"/>
</dbReference>
<feature type="compositionally biased region" description="Basic and acidic residues" evidence="1">
    <location>
        <begin position="560"/>
        <end position="573"/>
    </location>
</feature>
<feature type="domain" description="DUF2264" evidence="3">
    <location>
        <begin position="403"/>
        <end position="666"/>
    </location>
</feature>
<dbReference type="InterPro" id="IPR049349">
    <property type="entry name" value="DUF2264_N"/>
</dbReference>
<sequence>MPPLSGFSDNPLRTREDVVTATVALLKPLLPYFSPEKARIKLPVGTGAHFDDGAAQLEGFARPLWAVAALLAGAPDNPEILALADPWIKGLAIGTDPEHEEYWGDIMDMDQRMVEAEIIAYALLQAPEHFWDPLNERCKRNVERWLGGMNGKDMPTTNWLWFRATANLALVKVCGVPVGDLMGCIASDLDRMESFVREEGWSADGMWLRQEELEQDEANFDTTGVMKPNSRGRQCDYYSGSFAIQFSQLLYSRFAADIDLARAEVYRRRAREYGVQFWKYFDADGACIPFGRSLTYRFACSAFFAALGGANVTMEAPIDQPGAVRGFLLRNLRWWAKNSQDAFHQDGTLNIGWKYPQMYLSEDYNSPQSVYWCMKSLIVLAMTSNESFWNDPEPDYPTASIASVIKAPRQAVSKQPGSNHHFMLSAGQWVGWPMKATQAKYCKFAYSSAFGFSVPTGPLLEQAAIDNTLAFSRDGRQTWTTKWKCDEVEFYTETDGDCSVEAMSVTWYPWADRSVRVRTMLIPPMKKPCWHRRVHTIYIDKETEFPLAIAEGGFAVPKAKTDGGRDLQAKDSDQSVDLGSEGHYKVGKNGSLTISSAGASGISALWTTTDGSNLDPTVGPVKSDSNTNLMHQRTVIPTIQLQLSRSTLSKGSKFILDTRVFAVRNGGVWKGDLMDMW</sequence>
<dbReference type="AlphaFoldDB" id="A0AAD5RV06"/>
<protein>
    <submittedName>
        <fullName evidence="4">Uncharacterized protein</fullName>
    </submittedName>
</protein>
<reference evidence="4" key="1">
    <citation type="submission" date="2022-07" db="EMBL/GenBank/DDBJ databases">
        <title>Draft genome sequence of Zalerion maritima ATCC 34329, a (micro)plastics degrading marine fungus.</title>
        <authorList>
            <person name="Paco A."/>
            <person name="Goncalves M.F.M."/>
            <person name="Rocha-Santos T.A.P."/>
            <person name="Alves A."/>
        </authorList>
    </citation>
    <scope>NUCLEOTIDE SEQUENCE</scope>
    <source>
        <strain evidence="4">ATCC 34329</strain>
    </source>
</reference>
<dbReference type="PIRSF" id="PIRSF014753">
    <property type="entry name" value="UCP014753"/>
    <property type="match status" value="1"/>
</dbReference>
<dbReference type="InterPro" id="IPR049237">
    <property type="entry name" value="DUF2264_C"/>
</dbReference>
<evidence type="ECO:0000313" key="4">
    <source>
        <dbReference type="EMBL" id="KAJ2904063.1"/>
    </source>
</evidence>
<evidence type="ECO:0000256" key="1">
    <source>
        <dbReference type="SAM" id="MobiDB-lite"/>
    </source>
</evidence>
<evidence type="ECO:0000259" key="3">
    <source>
        <dbReference type="Pfam" id="PF20938"/>
    </source>
</evidence>